<feature type="transmembrane region" description="Helical" evidence="6">
    <location>
        <begin position="31"/>
        <end position="48"/>
    </location>
</feature>
<feature type="transmembrane region" description="Helical" evidence="6">
    <location>
        <begin position="199"/>
        <end position="221"/>
    </location>
</feature>
<keyword evidence="8" id="KW-1185">Reference proteome</keyword>
<protein>
    <submittedName>
        <fullName evidence="7">DUF92 domain-containing protein</fullName>
    </submittedName>
</protein>
<comment type="subcellular location">
    <subcellularLocation>
        <location evidence="1">Membrane</location>
        <topology evidence="1">Multi-pass membrane protein</topology>
    </subcellularLocation>
</comment>
<evidence type="ECO:0000256" key="2">
    <source>
        <dbReference type="ARBA" id="ARBA00009012"/>
    </source>
</evidence>
<comment type="caution">
    <text evidence="7">The sequence shown here is derived from an EMBL/GenBank/DDBJ whole genome shotgun (WGS) entry which is preliminary data.</text>
</comment>
<feature type="transmembrane region" description="Helical" evidence="6">
    <location>
        <begin position="163"/>
        <end position="187"/>
    </location>
</feature>
<keyword evidence="4 6" id="KW-1133">Transmembrane helix</keyword>
<comment type="similarity">
    <text evidence="2">Belongs to the TMEM19 family.</text>
</comment>
<organism evidence="7 8">
    <name type="scientific">Paenibacillus mendelii</name>
    <dbReference type="NCBI Taxonomy" id="206163"/>
    <lineage>
        <taxon>Bacteria</taxon>
        <taxon>Bacillati</taxon>
        <taxon>Bacillota</taxon>
        <taxon>Bacilli</taxon>
        <taxon>Bacillales</taxon>
        <taxon>Paenibacillaceae</taxon>
        <taxon>Paenibacillus</taxon>
    </lineage>
</organism>
<feature type="transmembrane region" description="Helical" evidence="6">
    <location>
        <begin position="97"/>
        <end position="114"/>
    </location>
</feature>
<evidence type="ECO:0000256" key="3">
    <source>
        <dbReference type="ARBA" id="ARBA00022692"/>
    </source>
</evidence>
<dbReference type="PANTHER" id="PTHR13353:SF5">
    <property type="entry name" value="TRANSMEMBRANE PROTEIN 19"/>
    <property type="match status" value="1"/>
</dbReference>
<evidence type="ECO:0000256" key="4">
    <source>
        <dbReference type="ARBA" id="ARBA00022989"/>
    </source>
</evidence>
<evidence type="ECO:0000256" key="5">
    <source>
        <dbReference type="ARBA" id="ARBA00023136"/>
    </source>
</evidence>
<evidence type="ECO:0000256" key="1">
    <source>
        <dbReference type="ARBA" id="ARBA00004141"/>
    </source>
</evidence>
<gene>
    <name evidence="7" type="ORF">ACFFJ8_17555</name>
</gene>
<feature type="transmembrane region" description="Helical" evidence="6">
    <location>
        <begin position="120"/>
        <end position="142"/>
    </location>
</feature>
<evidence type="ECO:0000256" key="6">
    <source>
        <dbReference type="SAM" id="Phobius"/>
    </source>
</evidence>
<accession>A0ABV6JBA2</accession>
<evidence type="ECO:0000313" key="7">
    <source>
        <dbReference type="EMBL" id="MFC0393173.1"/>
    </source>
</evidence>
<name>A0ABV6JBA2_9BACL</name>
<proteinExistence type="inferred from homology"/>
<keyword evidence="3 6" id="KW-0812">Transmembrane</keyword>
<evidence type="ECO:0000313" key="8">
    <source>
        <dbReference type="Proteomes" id="UP001589818"/>
    </source>
</evidence>
<keyword evidence="5 6" id="KW-0472">Membrane</keyword>
<dbReference type="Pfam" id="PF01940">
    <property type="entry name" value="DUF92"/>
    <property type="match status" value="1"/>
</dbReference>
<dbReference type="Proteomes" id="UP001589818">
    <property type="component" value="Unassembled WGS sequence"/>
</dbReference>
<dbReference type="EMBL" id="JBHLVF010000031">
    <property type="protein sequence ID" value="MFC0393173.1"/>
    <property type="molecule type" value="Genomic_DNA"/>
</dbReference>
<feature type="transmembrane region" description="Helical" evidence="6">
    <location>
        <begin position="6"/>
        <end position="24"/>
    </location>
</feature>
<feature type="transmembrane region" description="Helical" evidence="6">
    <location>
        <begin position="54"/>
        <end position="72"/>
    </location>
</feature>
<sequence>MVGWIEDWWLRLLAGLVGSGLIAWGAYRMRSLSLTGAIAAILMGTGFVTLGEPVWFGVLIAFFVSSSLWSKWKRWNRQKRQAETNYAKSGRRDAGQVWANGGLGLALCAMHALWPNEGWIYAFVGVMGAVNADTWATEIGALSRRAPRALLSGKPVAPGTSGGVTLLGSTAALAGAAFIGVVAALLVCAEQSPGQLSMGGLIAAAAVAGTAGAFIDSLLGATVQAMFRCRVCGSETERSHHCGEKARPIRGFAWMTNDAVNLLSSAAAGLLGGGIGIIAGG</sequence>
<reference evidence="7 8" key="1">
    <citation type="submission" date="2024-09" db="EMBL/GenBank/DDBJ databases">
        <authorList>
            <person name="Sun Q."/>
            <person name="Mori K."/>
        </authorList>
    </citation>
    <scope>NUCLEOTIDE SEQUENCE [LARGE SCALE GENOMIC DNA]</scope>
    <source>
        <strain evidence="7 8">CCM 4839</strain>
    </source>
</reference>
<dbReference type="PANTHER" id="PTHR13353">
    <property type="entry name" value="TRANSMEMBRANE PROTEIN 19"/>
    <property type="match status" value="1"/>
</dbReference>
<dbReference type="RefSeq" id="WP_204822645.1">
    <property type="nucleotide sequence ID" value="NZ_JANHOF010000002.1"/>
</dbReference>
<dbReference type="InterPro" id="IPR002794">
    <property type="entry name" value="DUF92_TMEM19"/>
</dbReference>